<dbReference type="Proteomes" id="UP000284660">
    <property type="component" value="Unassembled WGS sequence"/>
</dbReference>
<dbReference type="PANTHER" id="PTHR22916">
    <property type="entry name" value="GLYCOSYLTRANSFERASE"/>
    <property type="match status" value="1"/>
</dbReference>
<evidence type="ECO:0000259" key="1">
    <source>
        <dbReference type="Pfam" id="PF00535"/>
    </source>
</evidence>
<protein>
    <submittedName>
        <fullName evidence="2">Glycosyltransferase</fullName>
    </submittedName>
</protein>
<dbReference type="Gene3D" id="3.90.550.10">
    <property type="entry name" value="Spore Coat Polysaccharide Biosynthesis Protein SpsA, Chain A"/>
    <property type="match status" value="1"/>
</dbReference>
<evidence type="ECO:0000313" key="3">
    <source>
        <dbReference type="Proteomes" id="UP000284660"/>
    </source>
</evidence>
<organism evidence="2 3">
    <name type="scientific">Parabacteroides distasonis</name>
    <dbReference type="NCBI Taxonomy" id="823"/>
    <lineage>
        <taxon>Bacteria</taxon>
        <taxon>Pseudomonadati</taxon>
        <taxon>Bacteroidota</taxon>
        <taxon>Bacteroidia</taxon>
        <taxon>Bacteroidales</taxon>
        <taxon>Tannerellaceae</taxon>
        <taxon>Parabacteroides</taxon>
    </lineage>
</organism>
<dbReference type="PANTHER" id="PTHR22916:SF3">
    <property type="entry name" value="UDP-GLCNAC:BETAGAL BETA-1,3-N-ACETYLGLUCOSAMINYLTRANSFERASE-LIKE PROTEIN 1"/>
    <property type="match status" value="1"/>
</dbReference>
<dbReference type="SUPFAM" id="SSF53448">
    <property type="entry name" value="Nucleotide-diphospho-sugar transferases"/>
    <property type="match status" value="1"/>
</dbReference>
<dbReference type="GO" id="GO:0016758">
    <property type="term" value="F:hexosyltransferase activity"/>
    <property type="evidence" value="ECO:0007669"/>
    <property type="project" value="UniProtKB-ARBA"/>
</dbReference>
<keyword evidence="2" id="KW-0808">Transferase</keyword>
<proteinExistence type="predicted"/>
<dbReference type="Pfam" id="PF00535">
    <property type="entry name" value="Glycos_transf_2"/>
    <property type="match status" value="1"/>
</dbReference>
<dbReference type="RefSeq" id="WP_008781071.1">
    <property type="nucleotide sequence ID" value="NZ_CP103148.1"/>
</dbReference>
<dbReference type="EMBL" id="QSJN01000012">
    <property type="protein sequence ID" value="RHD72195.1"/>
    <property type="molecule type" value="Genomic_DNA"/>
</dbReference>
<evidence type="ECO:0000313" key="2">
    <source>
        <dbReference type="EMBL" id="RHD72195.1"/>
    </source>
</evidence>
<accession>A0A3R6BUH3</accession>
<name>A0A3R6BUH3_PARDI</name>
<feature type="domain" description="Glycosyltransferase 2-like" evidence="1">
    <location>
        <begin position="8"/>
        <end position="159"/>
    </location>
</feature>
<gene>
    <name evidence="2" type="ORF">DW782_17095</name>
</gene>
<reference evidence="2 3" key="1">
    <citation type="submission" date="2018-08" db="EMBL/GenBank/DDBJ databases">
        <title>A genome reference for cultivated species of the human gut microbiota.</title>
        <authorList>
            <person name="Zou Y."/>
            <person name="Xue W."/>
            <person name="Luo G."/>
        </authorList>
    </citation>
    <scope>NUCLEOTIDE SEQUENCE [LARGE SCALE GENOMIC DNA]</scope>
    <source>
        <strain evidence="2 3">AM30-4</strain>
    </source>
</reference>
<dbReference type="InterPro" id="IPR029044">
    <property type="entry name" value="Nucleotide-diphossugar_trans"/>
</dbReference>
<comment type="caution">
    <text evidence="2">The sequence shown here is derived from an EMBL/GenBank/DDBJ whole genome shotgun (WGS) entry which is preliminary data.</text>
</comment>
<sequence>MNQQPTFSIITITYNAERWLERTILSVLSQSYPDIEYILIDGASKDKTVEIIKQYESGISSWISEPDKGLYDAMNKGLKLATGDYVWFLNAGDTLYTADTVQRIVASLKKKVSLPDVIYGETRIVDAEGRSLGMRRLKAPEKLNWKSFRMGMLVCHQSFISKREIAPLYNTEYRLTADYDWCIQCLRRSKRIHNTRLILSNFLEEGLSSVNRKASLKERYEVMCKYYGKVSTILLHGWFAVRFYFAKWFKGRV</sequence>
<dbReference type="AlphaFoldDB" id="A0A3R6BUH3"/>
<dbReference type="InterPro" id="IPR001173">
    <property type="entry name" value="Glyco_trans_2-like"/>
</dbReference>
<dbReference type="CDD" id="cd06433">
    <property type="entry name" value="GT_2_WfgS_like"/>
    <property type="match status" value="1"/>
</dbReference>